<dbReference type="AlphaFoldDB" id="A0A067BDC1"/>
<dbReference type="OrthoDB" id="159965at2759"/>
<feature type="region of interest" description="Disordered" evidence="1">
    <location>
        <begin position="1"/>
        <end position="34"/>
    </location>
</feature>
<feature type="region of interest" description="Disordered" evidence="1">
    <location>
        <begin position="186"/>
        <end position="209"/>
    </location>
</feature>
<sequence length="400" mass="43504">MTAKAPTRAHEAASAHDTSAHNESTVASSDGADEQYDSFLMHDIDEQEVRLKTTVLEQEKQASHKIAKATPTASSLSESNLSLDPPAVTPTNAPSLTEIHMPTPELPTLSSNIQVLQAPTYSRSPTRPAHSNTSASASSLQVELTTTTPMRYTGAGYGLDTSNLSSQNARSPEIPVLSRHVQLHHTPFDGDDDDGVEEAKTPSTPERHFTSSAIKATSGVNNVLLSPQWAPTPSTNLRRRFSAVAELTSTPRKTPRKTPSKSSDEDALLSPHLGSPLLSTKLRVMTPHTPLSNRIAGADTSYQPAMDALFAASPNEPIPAFDLSLFPVAFQRGLAAYQMTTLYSLFREDAHQALTLTEVSEKMTDCELERLEIFLDTLVSRRLLRPFVVEGTMYWQVSTT</sequence>
<feature type="region of interest" description="Disordered" evidence="1">
    <location>
        <begin position="121"/>
        <end position="140"/>
    </location>
</feature>
<dbReference type="EMBL" id="KK584173">
    <property type="protein sequence ID" value="KDO16354.1"/>
    <property type="molecule type" value="Genomic_DNA"/>
</dbReference>
<accession>A0A067BDC1</accession>
<feature type="region of interest" description="Disordered" evidence="1">
    <location>
        <begin position="62"/>
        <end position="87"/>
    </location>
</feature>
<dbReference type="RefSeq" id="XP_012212939.1">
    <property type="nucleotide sequence ID" value="XM_012357549.1"/>
</dbReference>
<protein>
    <submittedName>
        <fullName evidence="2">Uncharacterized protein</fullName>
    </submittedName>
</protein>
<dbReference type="Proteomes" id="UP000030745">
    <property type="component" value="Unassembled WGS sequence"/>
</dbReference>
<dbReference type="VEuPathDB" id="FungiDB:SPRG_18117"/>
<feature type="compositionally biased region" description="Basic and acidic residues" evidence="1">
    <location>
        <begin position="197"/>
        <end position="209"/>
    </location>
</feature>
<feature type="compositionally biased region" description="Polar residues" evidence="1">
    <location>
        <begin position="71"/>
        <end position="82"/>
    </location>
</feature>
<proteinExistence type="predicted"/>
<evidence type="ECO:0000313" key="2">
    <source>
        <dbReference type="EMBL" id="KDO16354.1"/>
    </source>
</evidence>
<dbReference type="OMA" id="LMKMGAF"/>
<evidence type="ECO:0000256" key="1">
    <source>
        <dbReference type="SAM" id="MobiDB-lite"/>
    </source>
</evidence>
<reference evidence="2 3" key="1">
    <citation type="journal article" date="2013" name="PLoS Genet.">
        <title>Distinctive expansion of potential virulence genes in the genome of the oomycete fish pathogen Saprolegnia parasitica.</title>
        <authorList>
            <person name="Jiang R.H."/>
            <person name="de Bruijn I."/>
            <person name="Haas B.J."/>
            <person name="Belmonte R."/>
            <person name="Lobach L."/>
            <person name="Christie J."/>
            <person name="van den Ackerveken G."/>
            <person name="Bottin A."/>
            <person name="Bulone V."/>
            <person name="Diaz-Moreno S.M."/>
            <person name="Dumas B."/>
            <person name="Fan L."/>
            <person name="Gaulin E."/>
            <person name="Govers F."/>
            <person name="Grenville-Briggs L.J."/>
            <person name="Horner N.R."/>
            <person name="Levin J.Z."/>
            <person name="Mammella M."/>
            <person name="Meijer H.J."/>
            <person name="Morris P."/>
            <person name="Nusbaum C."/>
            <person name="Oome S."/>
            <person name="Phillips A.J."/>
            <person name="van Rooyen D."/>
            <person name="Rzeszutek E."/>
            <person name="Saraiva M."/>
            <person name="Secombes C.J."/>
            <person name="Seidl M.F."/>
            <person name="Snel B."/>
            <person name="Stassen J.H."/>
            <person name="Sykes S."/>
            <person name="Tripathy S."/>
            <person name="van den Berg H."/>
            <person name="Vega-Arreguin J.C."/>
            <person name="Wawra S."/>
            <person name="Young S.K."/>
            <person name="Zeng Q."/>
            <person name="Dieguez-Uribeondo J."/>
            <person name="Russ C."/>
            <person name="Tyler B.M."/>
            <person name="van West P."/>
        </authorList>
    </citation>
    <scope>NUCLEOTIDE SEQUENCE [LARGE SCALE GENOMIC DNA]</scope>
    <source>
        <strain evidence="2 3">CBS 223.65</strain>
    </source>
</reference>
<organism evidence="2 3">
    <name type="scientific">Saprolegnia parasitica (strain CBS 223.65)</name>
    <dbReference type="NCBI Taxonomy" id="695850"/>
    <lineage>
        <taxon>Eukaryota</taxon>
        <taxon>Sar</taxon>
        <taxon>Stramenopiles</taxon>
        <taxon>Oomycota</taxon>
        <taxon>Saprolegniomycetes</taxon>
        <taxon>Saprolegniales</taxon>
        <taxon>Saprolegniaceae</taxon>
        <taxon>Saprolegnia</taxon>
    </lineage>
</organism>
<evidence type="ECO:0000313" key="3">
    <source>
        <dbReference type="Proteomes" id="UP000030745"/>
    </source>
</evidence>
<feature type="region of interest" description="Disordered" evidence="1">
    <location>
        <begin position="245"/>
        <end position="272"/>
    </location>
</feature>
<gene>
    <name evidence="2" type="ORF">SPRG_18117</name>
</gene>
<name>A0A067BDC1_SAPPC</name>
<keyword evidence="3" id="KW-1185">Reference proteome</keyword>
<feature type="compositionally biased region" description="Basic and acidic residues" evidence="1">
    <location>
        <begin position="8"/>
        <end position="20"/>
    </location>
</feature>
<dbReference type="KEGG" id="spar:SPRG_18117"/>
<dbReference type="GeneID" id="24139643"/>